<name>A0A7R7TDW5_THETH</name>
<proteinExistence type="predicted"/>
<gene>
    <name evidence="1" type="ORF">TthHB5018_10970</name>
</gene>
<dbReference type="RefSeq" id="WP_011228382.1">
    <property type="nucleotide sequence ID" value="NZ_AP024270.1"/>
</dbReference>
<dbReference type="Proteomes" id="UP000596099">
    <property type="component" value="Chromosome"/>
</dbReference>
<protein>
    <recommendedName>
        <fullName evidence="3">DNA-binding protein</fullName>
    </recommendedName>
</protein>
<evidence type="ECO:0000313" key="2">
    <source>
        <dbReference type="Proteomes" id="UP000596099"/>
    </source>
</evidence>
<accession>A0A7R7TDW5</accession>
<evidence type="ECO:0008006" key="3">
    <source>
        <dbReference type="Google" id="ProtNLM"/>
    </source>
</evidence>
<organism evidence="1 2">
    <name type="scientific">Thermus thermophilus</name>
    <dbReference type="NCBI Taxonomy" id="274"/>
    <lineage>
        <taxon>Bacteria</taxon>
        <taxon>Thermotogati</taxon>
        <taxon>Deinococcota</taxon>
        <taxon>Deinococci</taxon>
        <taxon>Thermales</taxon>
        <taxon>Thermaceae</taxon>
        <taxon>Thermus</taxon>
    </lineage>
</organism>
<sequence length="75" mass="8547">MNENEGNRPRLLTVAEFRQLVGEKLVGRDLAYALARRHGVRLGKRLLIPMRVAQAILEGRLEELTDQTPRRNGGR</sequence>
<dbReference type="GeneID" id="3169101"/>
<reference evidence="2" key="1">
    <citation type="submission" date="2021-01" db="EMBL/GenBank/DDBJ databases">
        <title>Complete Genome Sequence of Thermus thermophilus Strain HB5018, Isolated from Mine Onsen Hot Spring.</title>
        <authorList>
            <person name="Miyazaki K."/>
            <person name="Moriya T."/>
            <person name="Nemoto N."/>
            <person name="Oshima T."/>
            <person name="Yura K."/>
            <person name="Bessho Y."/>
        </authorList>
    </citation>
    <scope>NUCLEOTIDE SEQUENCE [LARGE SCALE GENOMIC DNA]</scope>
    <source>
        <strain evidence="2">HB5018</strain>
    </source>
</reference>
<evidence type="ECO:0000313" key="1">
    <source>
        <dbReference type="EMBL" id="BCP66163.1"/>
    </source>
</evidence>
<dbReference type="EMBL" id="AP024270">
    <property type="protein sequence ID" value="BCP66163.1"/>
    <property type="molecule type" value="Genomic_DNA"/>
</dbReference>
<dbReference type="AlphaFoldDB" id="A0A7R7TDW5"/>